<sequence length="343" mass="37842">MNTAQKIVIGVASLLVVGVFFSRPNVSTSVQNAVKGKVNPLSIESLRQGTYPGSEIVIEKTLTPEKNYDRYITSYMSEGLKIYALLLVPKGITPKGGFPVIILNHGYIIPDKYTPEGNYIPYFDSFADAGYVVFKPNYRGHGESEGKPTSAYFAPDYVIDNLNAIASVKKLKNPLTGTNLVNAAKVGVWGHSMGGNITLKDLVITKDIKAAAIWAGVVAPIGDIIYNWQGNVSYKPDILDLKLRNQNKDLLLKTFGTPSENPVFWNSIDPNSYLKDIKTPIQIHVGLADTQVPNDFSSGLYKRLKSAGKIAEYYEYPGSNHDINQSFAAAMERTIDFFDQYLK</sequence>
<evidence type="ECO:0000256" key="1">
    <source>
        <dbReference type="ARBA" id="ARBA00022801"/>
    </source>
</evidence>
<dbReference type="InterPro" id="IPR029058">
    <property type="entry name" value="AB_hydrolase_fold"/>
</dbReference>
<dbReference type="GO" id="GO:0004806">
    <property type="term" value="F:triacylglycerol lipase activity"/>
    <property type="evidence" value="ECO:0007669"/>
    <property type="project" value="InterPro"/>
</dbReference>
<accession>A0A0G0X2G7</accession>
<dbReference type="PIRSF" id="PIRSF029171">
    <property type="entry name" value="Esterase_LipA"/>
    <property type="match status" value="1"/>
</dbReference>
<evidence type="ECO:0000313" key="3">
    <source>
        <dbReference type="EMBL" id="KKR90840.1"/>
    </source>
</evidence>
<dbReference type="Proteomes" id="UP000034275">
    <property type="component" value="Unassembled WGS sequence"/>
</dbReference>
<dbReference type="SUPFAM" id="SSF53474">
    <property type="entry name" value="alpha/beta-Hydrolases"/>
    <property type="match status" value="1"/>
</dbReference>
<comment type="caution">
    <text evidence="3">The sequence shown here is derived from an EMBL/GenBank/DDBJ whole genome shotgun (WGS) entry which is preliminary data.</text>
</comment>
<name>A0A0G0X2G7_9BACT</name>
<proteinExistence type="predicted"/>
<keyword evidence="1" id="KW-0378">Hydrolase</keyword>
<gene>
    <name evidence="3" type="ORF">UU39_C0007G0016</name>
</gene>
<dbReference type="GO" id="GO:0008236">
    <property type="term" value="F:serine-type peptidase activity"/>
    <property type="evidence" value="ECO:0007669"/>
    <property type="project" value="InterPro"/>
</dbReference>
<dbReference type="Pfam" id="PF00326">
    <property type="entry name" value="Peptidase_S9"/>
    <property type="match status" value="1"/>
</dbReference>
<dbReference type="GO" id="GO:0006508">
    <property type="term" value="P:proteolysis"/>
    <property type="evidence" value="ECO:0007669"/>
    <property type="project" value="InterPro"/>
</dbReference>
<dbReference type="GO" id="GO:0016042">
    <property type="term" value="P:lipid catabolic process"/>
    <property type="evidence" value="ECO:0007669"/>
    <property type="project" value="InterPro"/>
</dbReference>
<dbReference type="AlphaFoldDB" id="A0A0G0X2G7"/>
<evidence type="ECO:0000313" key="4">
    <source>
        <dbReference type="Proteomes" id="UP000034275"/>
    </source>
</evidence>
<dbReference type="InterPro" id="IPR005152">
    <property type="entry name" value="Lipase_secreted"/>
</dbReference>
<feature type="domain" description="Peptidase S9 prolyl oligopeptidase catalytic" evidence="2">
    <location>
        <begin position="125"/>
        <end position="343"/>
    </location>
</feature>
<dbReference type="Gene3D" id="3.40.50.1820">
    <property type="entry name" value="alpha/beta hydrolase"/>
    <property type="match status" value="1"/>
</dbReference>
<dbReference type="InterPro" id="IPR050261">
    <property type="entry name" value="FrsA_esterase"/>
</dbReference>
<evidence type="ECO:0000259" key="2">
    <source>
        <dbReference type="Pfam" id="PF00326"/>
    </source>
</evidence>
<dbReference type="PANTHER" id="PTHR22946:SF9">
    <property type="entry name" value="POLYKETIDE TRANSFERASE AF380"/>
    <property type="match status" value="1"/>
</dbReference>
<organism evidence="3 4">
    <name type="scientific">Candidatus Woesebacteria bacterium GW2011_GWD1_41_12</name>
    <dbReference type="NCBI Taxonomy" id="1618593"/>
    <lineage>
        <taxon>Bacteria</taxon>
        <taxon>Candidatus Woeseibacteriota</taxon>
    </lineage>
</organism>
<protein>
    <recommendedName>
        <fullName evidence="2">Peptidase S9 prolyl oligopeptidase catalytic domain-containing protein</fullName>
    </recommendedName>
</protein>
<dbReference type="PANTHER" id="PTHR22946">
    <property type="entry name" value="DIENELACTONE HYDROLASE DOMAIN-CONTAINING PROTEIN-RELATED"/>
    <property type="match status" value="1"/>
</dbReference>
<dbReference type="InterPro" id="IPR001375">
    <property type="entry name" value="Peptidase_S9_cat"/>
</dbReference>
<reference evidence="3 4" key="1">
    <citation type="journal article" date="2015" name="Nature">
        <title>rRNA introns, odd ribosomes, and small enigmatic genomes across a large radiation of phyla.</title>
        <authorList>
            <person name="Brown C.T."/>
            <person name="Hug L.A."/>
            <person name="Thomas B.C."/>
            <person name="Sharon I."/>
            <person name="Castelle C.J."/>
            <person name="Singh A."/>
            <person name="Wilkins M.J."/>
            <person name="Williams K.H."/>
            <person name="Banfield J.F."/>
        </authorList>
    </citation>
    <scope>NUCLEOTIDE SEQUENCE [LARGE SCALE GENOMIC DNA]</scope>
</reference>
<dbReference type="EMBL" id="LCAL01000007">
    <property type="protein sequence ID" value="KKR90840.1"/>
    <property type="molecule type" value="Genomic_DNA"/>
</dbReference>